<dbReference type="EMBL" id="CAJNJA010094919">
    <property type="protein sequence ID" value="CAE7941784.1"/>
    <property type="molecule type" value="Genomic_DNA"/>
</dbReference>
<dbReference type="Pfam" id="PF05903">
    <property type="entry name" value="Peptidase_C97"/>
    <property type="match status" value="1"/>
</dbReference>
<dbReference type="InterPro" id="IPR036396">
    <property type="entry name" value="Cyt_P450_sf"/>
</dbReference>
<accession>A0A813CFI9</accession>
<reference evidence="10" key="1">
    <citation type="submission" date="2021-02" db="EMBL/GenBank/DDBJ databases">
        <authorList>
            <person name="Dougan E. K."/>
            <person name="Rhodes N."/>
            <person name="Thang M."/>
            <person name="Chan C."/>
        </authorList>
    </citation>
    <scope>NUCLEOTIDE SEQUENCE</scope>
</reference>
<keyword evidence="4 8" id="KW-0479">Metal-binding</keyword>
<evidence type="ECO:0000259" key="9">
    <source>
        <dbReference type="PROSITE" id="PS51858"/>
    </source>
</evidence>
<proteinExistence type="inferred from homology"/>
<comment type="similarity">
    <text evidence="1">Belongs to the DeSI family.</text>
</comment>
<dbReference type="SUPFAM" id="SSF48264">
    <property type="entry name" value="Cytochrome P450"/>
    <property type="match status" value="1"/>
</dbReference>
<keyword evidence="3" id="KW-0645">Protease</keyword>
<dbReference type="InterPro" id="IPR042266">
    <property type="entry name" value="PPPDE_sf"/>
</dbReference>
<dbReference type="GO" id="GO:0004497">
    <property type="term" value="F:monooxygenase activity"/>
    <property type="evidence" value="ECO:0007669"/>
    <property type="project" value="InterPro"/>
</dbReference>
<dbReference type="Gene3D" id="1.10.630.10">
    <property type="entry name" value="Cytochrome P450"/>
    <property type="match status" value="1"/>
</dbReference>
<evidence type="ECO:0000256" key="6">
    <source>
        <dbReference type="ARBA" id="ARBA00023002"/>
    </source>
</evidence>
<comment type="caution">
    <text evidence="10">The sequence shown here is derived from an EMBL/GenBank/DDBJ whole genome shotgun (WGS) entry which is preliminary data.</text>
</comment>
<dbReference type="PRINTS" id="PR00385">
    <property type="entry name" value="P450"/>
</dbReference>
<comment type="cofactor">
    <cofactor evidence="8">
        <name>heme</name>
        <dbReference type="ChEBI" id="CHEBI:30413"/>
    </cofactor>
</comment>
<gene>
    <name evidence="10" type="primary">CYP86A7</name>
    <name evidence="10" type="ORF">SNEC2469_LOCUS34406</name>
</gene>
<protein>
    <submittedName>
        <fullName evidence="10">CYP86A7 protein</fullName>
    </submittedName>
</protein>
<dbReference type="CDD" id="cd11064">
    <property type="entry name" value="CYP86A"/>
    <property type="match status" value="1"/>
</dbReference>
<keyword evidence="5" id="KW-0378">Hydrolase</keyword>
<evidence type="ECO:0000256" key="3">
    <source>
        <dbReference type="ARBA" id="ARBA00022670"/>
    </source>
</evidence>
<dbReference type="GO" id="GO:0008233">
    <property type="term" value="F:peptidase activity"/>
    <property type="evidence" value="ECO:0007669"/>
    <property type="project" value="UniProtKB-KW"/>
</dbReference>
<dbReference type="InterPro" id="IPR002401">
    <property type="entry name" value="Cyt_P450_E_grp-I"/>
</dbReference>
<comment type="similarity">
    <text evidence="2">Belongs to the cytochrome P450 family.</text>
</comment>
<dbReference type="GO" id="GO:0016705">
    <property type="term" value="F:oxidoreductase activity, acting on paired donors, with incorporation or reduction of molecular oxygen"/>
    <property type="evidence" value="ECO:0007669"/>
    <property type="project" value="InterPro"/>
</dbReference>
<evidence type="ECO:0000256" key="4">
    <source>
        <dbReference type="ARBA" id="ARBA00022723"/>
    </source>
</evidence>
<evidence type="ECO:0000313" key="11">
    <source>
        <dbReference type="Proteomes" id="UP000601435"/>
    </source>
</evidence>
<dbReference type="GO" id="GO:0005506">
    <property type="term" value="F:iron ion binding"/>
    <property type="evidence" value="ECO:0007669"/>
    <property type="project" value="InterPro"/>
</dbReference>
<evidence type="ECO:0000256" key="7">
    <source>
        <dbReference type="ARBA" id="ARBA00023004"/>
    </source>
</evidence>
<evidence type="ECO:0000313" key="10">
    <source>
        <dbReference type="EMBL" id="CAE7941784.1"/>
    </source>
</evidence>
<organism evidence="10 11">
    <name type="scientific">Symbiodinium necroappetens</name>
    <dbReference type="NCBI Taxonomy" id="1628268"/>
    <lineage>
        <taxon>Eukaryota</taxon>
        <taxon>Sar</taxon>
        <taxon>Alveolata</taxon>
        <taxon>Dinophyceae</taxon>
        <taxon>Suessiales</taxon>
        <taxon>Symbiodiniaceae</taxon>
        <taxon>Symbiodinium</taxon>
    </lineage>
</organism>
<dbReference type="GO" id="GO:0020037">
    <property type="term" value="F:heme binding"/>
    <property type="evidence" value="ECO:0007669"/>
    <property type="project" value="InterPro"/>
</dbReference>
<keyword evidence="8" id="KW-0349">Heme</keyword>
<dbReference type="PANTHER" id="PTHR24296">
    <property type="entry name" value="CYTOCHROME P450"/>
    <property type="match status" value="1"/>
</dbReference>
<dbReference type="AlphaFoldDB" id="A0A813CFI9"/>
<dbReference type="InterPro" id="IPR001128">
    <property type="entry name" value="Cyt_P450"/>
</dbReference>
<keyword evidence="6" id="KW-0560">Oxidoreductase</keyword>
<evidence type="ECO:0000256" key="2">
    <source>
        <dbReference type="ARBA" id="ARBA00010617"/>
    </source>
</evidence>
<feature type="binding site" description="axial binding residue" evidence="8">
    <location>
        <position position="1096"/>
    </location>
    <ligand>
        <name>heme</name>
        <dbReference type="ChEBI" id="CHEBI:30413"/>
    </ligand>
    <ligandPart>
        <name>Fe</name>
        <dbReference type="ChEBI" id="CHEBI:18248"/>
    </ligandPart>
</feature>
<dbReference type="SMART" id="SM01179">
    <property type="entry name" value="DUF862"/>
    <property type="match status" value="1"/>
</dbReference>
<evidence type="ECO:0000256" key="8">
    <source>
        <dbReference type="PIRSR" id="PIRSR602401-1"/>
    </source>
</evidence>
<dbReference type="PROSITE" id="PS00086">
    <property type="entry name" value="CYTOCHROME_P450"/>
    <property type="match status" value="1"/>
</dbReference>
<evidence type="ECO:0000256" key="5">
    <source>
        <dbReference type="ARBA" id="ARBA00022801"/>
    </source>
</evidence>
<name>A0A813CFI9_9DINO</name>
<dbReference type="GO" id="GO:0006508">
    <property type="term" value="P:proteolysis"/>
    <property type="evidence" value="ECO:0007669"/>
    <property type="project" value="UniProtKB-KW"/>
</dbReference>
<dbReference type="PRINTS" id="PR00463">
    <property type="entry name" value="EP450I"/>
</dbReference>
<dbReference type="OrthoDB" id="21221at2759"/>
<dbReference type="Gene3D" id="3.90.1720.30">
    <property type="entry name" value="PPPDE domains"/>
    <property type="match status" value="1"/>
</dbReference>
<dbReference type="InterPro" id="IPR017972">
    <property type="entry name" value="Cyt_P450_CS"/>
</dbReference>
<dbReference type="Pfam" id="PF00067">
    <property type="entry name" value="p450"/>
    <property type="match status" value="1"/>
</dbReference>
<keyword evidence="11" id="KW-1185">Reference proteome</keyword>
<dbReference type="InterPro" id="IPR008580">
    <property type="entry name" value="PPPDE_dom"/>
</dbReference>
<dbReference type="GO" id="GO:0006629">
    <property type="term" value="P:lipid metabolic process"/>
    <property type="evidence" value="ECO:0007669"/>
    <property type="project" value="UniProtKB-ARBA"/>
</dbReference>
<dbReference type="Proteomes" id="UP000601435">
    <property type="component" value="Unassembled WGS sequence"/>
</dbReference>
<dbReference type="PROSITE" id="PS51858">
    <property type="entry name" value="PPPDE"/>
    <property type="match status" value="1"/>
</dbReference>
<evidence type="ECO:0000256" key="1">
    <source>
        <dbReference type="ARBA" id="ARBA00008140"/>
    </source>
</evidence>
<sequence length="1155" mass="130608">MPQPRRRELAVGKTISIRIELDEVVEIWRGGDWQALTPSESLDIIRKRDACIRSFNLYYNGGSYAIDLEAMTRTDREKGRVRSIRFTLVETMQESGMWDLDKCKESFCHMATAVEDSQQILTEDDLLRSWPGAVVDDELLSETVREVMRSASLRHHPGICKEEWLHYWALQMEEPSSSLVAELNDRLRVAIQYDPKVLERMQAIFEAFGAVVPGATNRLVLPLDGLIEACHAMEEFPDQVMEKYWAQDILRRHAQGQLALEEDDELTYHDFLSVMLGRRRQKVYLLMYDITDGRAHSWLWLLGPQFRAFWHTGVMVEFAEKPSEFWYGGKVFCSTPCTTPFGQPIEKRFMGHTYKSREEVIHHIGIDLAHEFHKNAYDALTHNCNHFSDKLMMYLTNEHLPEEILKQPELVLNSPAVQLARPFLNRWLGEFHAKGEVANEQPVEVIQADLGPSALVSFSRREGGLGLIGRVESFRGGDQCVITSLDFWRRCAVERCLPKARIGQILDRGLQRARSIPDINEMLMNSARGSDGRSCCWLPNLLARYVTSKEKPFAPTSPSNGKVAAERLPAAALGPSKGSLPRRSSCGPHPVTRSTLETCCFASEAVYEGFGKLSTWGPTHHVFVGALGGVNRDFAVKLKAVKQLSPNQAGGKSSWREAFEVDKTTVQVVVGGAACLLSAAALKQYFFHQCQPKGCTVLTRPGLLGCLPDMWKNFSQNTTHSNLAQYHETDGDTLYLHCGVLQYFMRPLVITRDPRNVEHMLKTNFDNFPKGEAFHDSVHELLGDGIFNADGDLWYKQRKTASQMFTATRFKNHIWRVLQRNCQKVLEILSNNPEPVVDLFNLLNRFTLDSIGEIGFGTSIGSLENPVSPFLRSFDEAQRIVFRRFVLPGWRLFQFFAVGSERDSRFHMRSLREYSKGIVEQLSRSLDTEAGDSFVGLFMKSEPNSSPDFLVDLVLNFLIAGRDTTAQGMSWCLFLLAQHPEVEEKILKELQAVCGEGALVYDHLRDLKYLEAVLKESLRLYPSVPLDSKTTLQSDTLPDGTFVPRGTLLVYNSYAMGRSRAIWGSDAAAFRPERWLNEDSKTPYENPVFHAGPRECLGKRLAIVEMKTMIASLLKHASLRLAVPPENIRPDSAATLGMSSGLQCYVHLRHASKTI</sequence>
<keyword evidence="7 8" id="KW-0408">Iron</keyword>
<feature type="domain" description="PPPDE" evidence="9">
    <location>
        <begin position="281"/>
        <end position="425"/>
    </location>
</feature>